<dbReference type="InterPro" id="IPR011050">
    <property type="entry name" value="Pectin_lyase_fold/virulence"/>
</dbReference>
<accession>A0AA37SXE6</accession>
<evidence type="ECO:0000313" key="3">
    <source>
        <dbReference type="EMBL" id="GLR70274.1"/>
    </source>
</evidence>
<evidence type="ECO:0000313" key="4">
    <source>
        <dbReference type="Proteomes" id="UP001156601"/>
    </source>
</evidence>
<dbReference type="InterPro" id="IPR012334">
    <property type="entry name" value="Pectin_lyas_fold"/>
</dbReference>
<dbReference type="Gene3D" id="2.160.20.10">
    <property type="entry name" value="Single-stranded right-handed beta-helix, Pectin lyase-like"/>
    <property type="match status" value="1"/>
</dbReference>
<reference evidence="3" key="2">
    <citation type="submission" date="2023-01" db="EMBL/GenBank/DDBJ databases">
        <title>Draft genome sequence of Agaribacter marinus strain NBRC 110023.</title>
        <authorList>
            <person name="Sun Q."/>
            <person name="Mori K."/>
        </authorList>
    </citation>
    <scope>NUCLEOTIDE SEQUENCE</scope>
    <source>
        <strain evidence="3">NBRC 110023</strain>
    </source>
</reference>
<protein>
    <recommendedName>
        <fullName evidence="2">Right handed beta helix domain-containing protein</fullName>
    </recommendedName>
</protein>
<dbReference type="Proteomes" id="UP001156601">
    <property type="component" value="Unassembled WGS sequence"/>
</dbReference>
<feature type="chain" id="PRO_5041303213" description="Right handed beta helix domain-containing protein" evidence="1">
    <location>
        <begin position="29"/>
        <end position="389"/>
    </location>
</feature>
<comment type="caution">
    <text evidence="3">The sequence shown here is derived from an EMBL/GenBank/DDBJ whole genome shotgun (WGS) entry which is preliminary data.</text>
</comment>
<dbReference type="InterPro" id="IPR039448">
    <property type="entry name" value="Beta_helix"/>
</dbReference>
<keyword evidence="1" id="KW-0732">Signal</keyword>
<organism evidence="3 4">
    <name type="scientific">Agaribacter marinus</name>
    <dbReference type="NCBI Taxonomy" id="1431249"/>
    <lineage>
        <taxon>Bacteria</taxon>
        <taxon>Pseudomonadati</taxon>
        <taxon>Pseudomonadota</taxon>
        <taxon>Gammaproteobacteria</taxon>
        <taxon>Alteromonadales</taxon>
        <taxon>Alteromonadaceae</taxon>
        <taxon>Agaribacter</taxon>
    </lineage>
</organism>
<evidence type="ECO:0000259" key="2">
    <source>
        <dbReference type="Pfam" id="PF13229"/>
    </source>
</evidence>
<keyword evidence="4" id="KW-1185">Reference proteome</keyword>
<evidence type="ECO:0000256" key="1">
    <source>
        <dbReference type="SAM" id="SignalP"/>
    </source>
</evidence>
<gene>
    <name evidence="3" type="ORF">GCM10007852_11820</name>
</gene>
<dbReference type="Pfam" id="PF13229">
    <property type="entry name" value="Beta_helix"/>
    <property type="match status" value="1"/>
</dbReference>
<name>A0AA37SXE6_9ALTE</name>
<reference evidence="3" key="1">
    <citation type="journal article" date="2014" name="Int. J. Syst. Evol. Microbiol.">
        <title>Complete genome sequence of Corynebacterium casei LMG S-19264T (=DSM 44701T), isolated from a smear-ripened cheese.</title>
        <authorList>
            <consortium name="US DOE Joint Genome Institute (JGI-PGF)"/>
            <person name="Walter F."/>
            <person name="Albersmeier A."/>
            <person name="Kalinowski J."/>
            <person name="Ruckert C."/>
        </authorList>
    </citation>
    <scope>NUCLEOTIDE SEQUENCE</scope>
    <source>
        <strain evidence="3">NBRC 110023</strain>
    </source>
</reference>
<dbReference type="AlphaFoldDB" id="A0AA37SXE6"/>
<dbReference type="PROSITE" id="PS51257">
    <property type="entry name" value="PROKAR_LIPOPROTEIN"/>
    <property type="match status" value="1"/>
</dbReference>
<feature type="signal peptide" evidence="1">
    <location>
        <begin position="1"/>
        <end position="28"/>
    </location>
</feature>
<dbReference type="RefSeq" id="WP_284216578.1">
    <property type="nucleotide sequence ID" value="NZ_BSOT01000005.1"/>
</dbReference>
<feature type="domain" description="Right handed beta helix" evidence="2">
    <location>
        <begin position="151"/>
        <end position="341"/>
    </location>
</feature>
<dbReference type="SUPFAM" id="SSF51126">
    <property type="entry name" value="Pectin lyase-like"/>
    <property type="match status" value="1"/>
</dbReference>
<dbReference type="EMBL" id="BSOT01000005">
    <property type="protein sequence ID" value="GLR70274.1"/>
    <property type="molecule type" value="Genomic_DNA"/>
</dbReference>
<proteinExistence type="predicted"/>
<sequence length="389" mass="42621">MTRIIKAFSFINLCLALVSCVISVKVNAETNAVDKRIANVDSAHSELHRAKVSLDKIVVKNEAELYAAVSQANANSRTAIVIRRGTYLLHSTLNVTGDYITIRSADNAPSSVVLKGPGMIKMPRVFNLIRVSGKYFTLSGLTAEGSPNHIIQIAGESDADFTTIKNCRLQNAREQIVKVSSNAQQNVSSDLGRIEDCVFAYTAGVGPQYYIGGIDMHGGKQWLIRNNQFFGIASPEKRVAEHAIHLWNSSANNVVTNNLIINSDRGIGFGLQGLKNEAGVIMNNMIVHADLTHPSADVGIVLEESPNTIVKNNKVVLLHSYPNAIEYRFTSTKNVKIVANQVNKKIRRRNGGHAALSENSAIENDQTFINKSAKKLPADLFEVFKARRK</sequence>